<dbReference type="Proteomes" id="UP000265515">
    <property type="component" value="Unassembled WGS sequence"/>
</dbReference>
<organism evidence="1 2">
    <name type="scientific">Chara braunii</name>
    <name type="common">Braun's stonewort</name>
    <dbReference type="NCBI Taxonomy" id="69332"/>
    <lineage>
        <taxon>Eukaryota</taxon>
        <taxon>Viridiplantae</taxon>
        <taxon>Streptophyta</taxon>
        <taxon>Charophyceae</taxon>
        <taxon>Charales</taxon>
        <taxon>Characeae</taxon>
        <taxon>Chara</taxon>
    </lineage>
</organism>
<dbReference type="AlphaFoldDB" id="A0A388MAP1"/>
<protein>
    <submittedName>
        <fullName evidence="1">Uncharacterized protein</fullName>
    </submittedName>
</protein>
<reference evidence="1 2" key="1">
    <citation type="journal article" date="2018" name="Cell">
        <title>The Chara Genome: Secondary Complexity and Implications for Plant Terrestrialization.</title>
        <authorList>
            <person name="Nishiyama T."/>
            <person name="Sakayama H."/>
            <person name="Vries J.D."/>
            <person name="Buschmann H."/>
            <person name="Saint-Marcoux D."/>
            <person name="Ullrich K.K."/>
            <person name="Haas F.B."/>
            <person name="Vanderstraeten L."/>
            <person name="Becker D."/>
            <person name="Lang D."/>
            <person name="Vosolsobe S."/>
            <person name="Rombauts S."/>
            <person name="Wilhelmsson P.K.I."/>
            <person name="Janitza P."/>
            <person name="Kern R."/>
            <person name="Heyl A."/>
            <person name="Rumpler F."/>
            <person name="Villalobos L.I.A.C."/>
            <person name="Clay J.M."/>
            <person name="Skokan R."/>
            <person name="Toyoda A."/>
            <person name="Suzuki Y."/>
            <person name="Kagoshima H."/>
            <person name="Schijlen E."/>
            <person name="Tajeshwar N."/>
            <person name="Catarino B."/>
            <person name="Hetherington A.J."/>
            <person name="Saltykova A."/>
            <person name="Bonnot C."/>
            <person name="Breuninger H."/>
            <person name="Symeonidi A."/>
            <person name="Radhakrishnan G.V."/>
            <person name="Van Nieuwerburgh F."/>
            <person name="Deforce D."/>
            <person name="Chang C."/>
            <person name="Karol K.G."/>
            <person name="Hedrich R."/>
            <person name="Ulvskov P."/>
            <person name="Glockner G."/>
            <person name="Delwiche C.F."/>
            <person name="Petrasek J."/>
            <person name="Van de Peer Y."/>
            <person name="Friml J."/>
            <person name="Beilby M."/>
            <person name="Dolan L."/>
            <person name="Kohara Y."/>
            <person name="Sugano S."/>
            <person name="Fujiyama A."/>
            <person name="Delaux P.-M."/>
            <person name="Quint M."/>
            <person name="TheiBen G."/>
            <person name="Hagemann M."/>
            <person name="Harholt J."/>
            <person name="Dunand C."/>
            <person name="Zachgo S."/>
            <person name="Langdale J."/>
            <person name="Maumus F."/>
            <person name="Straeten D.V.D."/>
            <person name="Gould S.B."/>
            <person name="Rensing S.A."/>
        </authorList>
    </citation>
    <scope>NUCLEOTIDE SEQUENCE [LARGE SCALE GENOMIC DNA]</scope>
    <source>
        <strain evidence="1 2">S276</strain>
    </source>
</reference>
<keyword evidence="2" id="KW-1185">Reference proteome</keyword>
<dbReference type="Gramene" id="GBG91637">
    <property type="protein sequence ID" value="GBG91637"/>
    <property type="gene ID" value="CBR_g52671"/>
</dbReference>
<gene>
    <name evidence="1" type="ORF">CBR_g52671</name>
</gene>
<dbReference type="EMBL" id="BFEA01000928">
    <property type="protein sequence ID" value="GBG91637.1"/>
    <property type="molecule type" value="Genomic_DNA"/>
</dbReference>
<evidence type="ECO:0000313" key="2">
    <source>
        <dbReference type="Proteomes" id="UP000265515"/>
    </source>
</evidence>
<accession>A0A388MAP1</accession>
<evidence type="ECO:0000313" key="1">
    <source>
        <dbReference type="EMBL" id="GBG91637.1"/>
    </source>
</evidence>
<sequence length="417" mass="48312">MDFRSDFCGSVFEKYHVLPVQVASLEVNTESIQPEAVFFHNLRDFLLLPGNADLLRTDRDSFIKGFAEFRRTGADISDCREAAEMASQFWMTTACQDIRDEGDEIAPMQEKLIEFALSHSNWFLAKMFQRSGADITNESDSALALKMFDFLRNETIFSQSIDELCALTHLIDFDLLGADDQRFPLRMLMWDDYRHWNKEVGWFAEIRDRETDLPIAKADGWGPPFDGTKLEILAEEAVEQRYKPHSNVPTVQRASGCFSDFDFDGERTVLFCNKDFFDFDSTNVTDIFTVLGNGKMLAIWELRKAYFVRYERDHISFSGRSEFERLIPVAASLCYLHNPERRGGDFDSVVRLFGLRTSSLEQARHRDGDRHGRNRRRFESIFKGTCWEQLPEELIGSIVEFLPNPQRHRLRPSKPQA</sequence>
<proteinExistence type="predicted"/>
<name>A0A388MAP1_CHABU</name>
<comment type="caution">
    <text evidence="1">The sequence shown here is derived from an EMBL/GenBank/DDBJ whole genome shotgun (WGS) entry which is preliminary data.</text>
</comment>